<sequence length="141" mass="16262">DEISTHFTLRLPTHIFYDTEGVEYNVADPSNILVRGVKDDLPQSVTAGGDYGTPDPRLMSNCIVWRRNVYCFCDGQLWILSLETFIWTYPLVYDHITVVWIPSNTDDLLSFLDEERGIVELTRIRPSIAEPMSITSTEYWL</sequence>
<dbReference type="EMBL" id="BTSY01000006">
    <property type="protein sequence ID" value="GMT33068.1"/>
    <property type="molecule type" value="Genomic_DNA"/>
</dbReference>
<organism evidence="1 2">
    <name type="scientific">Pristionchus fissidentatus</name>
    <dbReference type="NCBI Taxonomy" id="1538716"/>
    <lineage>
        <taxon>Eukaryota</taxon>
        <taxon>Metazoa</taxon>
        <taxon>Ecdysozoa</taxon>
        <taxon>Nematoda</taxon>
        <taxon>Chromadorea</taxon>
        <taxon>Rhabditida</taxon>
        <taxon>Rhabditina</taxon>
        <taxon>Diplogasteromorpha</taxon>
        <taxon>Diplogasteroidea</taxon>
        <taxon>Neodiplogasteridae</taxon>
        <taxon>Pristionchus</taxon>
    </lineage>
</organism>
<proteinExistence type="predicted"/>
<keyword evidence="2" id="KW-1185">Reference proteome</keyword>
<gene>
    <name evidence="1" type="ORF">PFISCL1PPCAC_24365</name>
</gene>
<protein>
    <submittedName>
        <fullName evidence="1">Uncharacterized protein</fullName>
    </submittedName>
</protein>
<dbReference type="AlphaFoldDB" id="A0AAV5WR23"/>
<comment type="caution">
    <text evidence="1">The sequence shown here is derived from an EMBL/GenBank/DDBJ whole genome shotgun (WGS) entry which is preliminary data.</text>
</comment>
<feature type="non-terminal residue" evidence="1">
    <location>
        <position position="141"/>
    </location>
</feature>
<reference evidence="1" key="1">
    <citation type="submission" date="2023-10" db="EMBL/GenBank/DDBJ databases">
        <title>Genome assembly of Pristionchus species.</title>
        <authorList>
            <person name="Yoshida K."/>
            <person name="Sommer R.J."/>
        </authorList>
    </citation>
    <scope>NUCLEOTIDE SEQUENCE</scope>
    <source>
        <strain evidence="1">RS5133</strain>
    </source>
</reference>
<evidence type="ECO:0000313" key="2">
    <source>
        <dbReference type="Proteomes" id="UP001432322"/>
    </source>
</evidence>
<dbReference type="Proteomes" id="UP001432322">
    <property type="component" value="Unassembled WGS sequence"/>
</dbReference>
<feature type="non-terminal residue" evidence="1">
    <location>
        <position position="1"/>
    </location>
</feature>
<accession>A0AAV5WR23</accession>
<name>A0AAV5WR23_9BILA</name>
<evidence type="ECO:0000313" key="1">
    <source>
        <dbReference type="EMBL" id="GMT33068.1"/>
    </source>
</evidence>